<dbReference type="InterPro" id="IPR055152">
    <property type="entry name" value="Transketolase-like_C_2"/>
</dbReference>
<dbReference type="PANTHER" id="PTHR43522">
    <property type="entry name" value="TRANSKETOLASE"/>
    <property type="match status" value="1"/>
</dbReference>
<name>A0ABS7C3Q1_9BACL</name>
<feature type="non-terminal residue" evidence="4">
    <location>
        <position position="1"/>
    </location>
</feature>
<dbReference type="Gene3D" id="3.40.50.920">
    <property type="match status" value="1"/>
</dbReference>
<gene>
    <name evidence="4" type="ORF">K0U00_16050</name>
</gene>
<dbReference type="PANTHER" id="PTHR43522:SF2">
    <property type="entry name" value="TRANSKETOLASE 1-RELATED"/>
    <property type="match status" value="1"/>
</dbReference>
<evidence type="ECO:0000256" key="2">
    <source>
        <dbReference type="ARBA" id="ARBA00022842"/>
    </source>
</evidence>
<comment type="caution">
    <text evidence="4">The sequence shown here is derived from an EMBL/GenBank/DDBJ whole genome shotgun (WGS) entry which is preliminary data.</text>
</comment>
<dbReference type="Proteomes" id="UP001519887">
    <property type="component" value="Unassembled WGS sequence"/>
</dbReference>
<organism evidence="4 5">
    <name type="scientific">Paenibacillus sepulcri</name>
    <dbReference type="NCBI Taxonomy" id="359917"/>
    <lineage>
        <taxon>Bacteria</taxon>
        <taxon>Bacillati</taxon>
        <taxon>Bacillota</taxon>
        <taxon>Bacilli</taxon>
        <taxon>Bacillales</taxon>
        <taxon>Paenibacillaceae</taxon>
        <taxon>Paenibacillus</taxon>
    </lineage>
</organism>
<keyword evidence="5" id="KW-1185">Reference proteome</keyword>
<sequence>YVLTETGGQPDVILIGTGSEVSLAVSAKAELERDNISVRVVAMPSRELFDRQSDAYKESVLPASVTKRLAIEAGISLGWERYTGPAGSVLSIDTFGASGAGSAVMEYFGFSTANVVRLTKELLNKTN</sequence>
<dbReference type="InterPro" id="IPR009014">
    <property type="entry name" value="Transketo_C/PFOR_II"/>
</dbReference>
<accession>A0ABS7C3Q1</accession>
<proteinExistence type="predicted"/>
<evidence type="ECO:0000259" key="3">
    <source>
        <dbReference type="Pfam" id="PF22613"/>
    </source>
</evidence>
<dbReference type="InterPro" id="IPR033247">
    <property type="entry name" value="Transketolase_fam"/>
</dbReference>
<evidence type="ECO:0000313" key="4">
    <source>
        <dbReference type="EMBL" id="MBW7455537.1"/>
    </source>
</evidence>
<dbReference type="EMBL" id="JAHZIK010000382">
    <property type="protein sequence ID" value="MBW7455537.1"/>
    <property type="molecule type" value="Genomic_DNA"/>
</dbReference>
<dbReference type="SUPFAM" id="SSF52922">
    <property type="entry name" value="TK C-terminal domain-like"/>
    <property type="match status" value="1"/>
</dbReference>
<feature type="domain" description="Transketolase-like C-terminal" evidence="3">
    <location>
        <begin position="1"/>
        <end position="110"/>
    </location>
</feature>
<reference evidence="4 5" key="1">
    <citation type="submission" date="2021-07" db="EMBL/GenBank/DDBJ databases">
        <title>Paenibacillus radiodurans sp. nov., isolated from the southeastern edge of Tengger Desert.</title>
        <authorList>
            <person name="Zhang G."/>
        </authorList>
    </citation>
    <scope>NUCLEOTIDE SEQUENCE [LARGE SCALE GENOMIC DNA]</scope>
    <source>
        <strain evidence="4 5">CCM 7311</strain>
    </source>
</reference>
<protein>
    <submittedName>
        <fullName evidence="4">Transketolase</fullName>
    </submittedName>
</protein>
<dbReference type="Pfam" id="PF22613">
    <property type="entry name" value="Transketolase_C_1"/>
    <property type="match status" value="1"/>
</dbReference>
<evidence type="ECO:0000313" key="5">
    <source>
        <dbReference type="Proteomes" id="UP001519887"/>
    </source>
</evidence>
<keyword evidence="1" id="KW-0479">Metal-binding</keyword>
<evidence type="ECO:0000256" key="1">
    <source>
        <dbReference type="ARBA" id="ARBA00022723"/>
    </source>
</evidence>
<keyword evidence="2" id="KW-0460">Magnesium</keyword>